<dbReference type="InterPro" id="IPR036679">
    <property type="entry name" value="FlgN-like_sf"/>
</dbReference>
<dbReference type="EMBL" id="MAYW01000074">
    <property type="protein sequence ID" value="ODS32171.1"/>
    <property type="molecule type" value="Genomic_DNA"/>
</dbReference>
<keyword evidence="4" id="KW-0969">Cilium</keyword>
<dbReference type="Proteomes" id="UP000094056">
    <property type="component" value="Unassembled WGS sequence"/>
</dbReference>
<sequence>MGIQSYMEANSLENLLQNLTETLDKMIITYKDILQVAQEKKRHIISGDIDKLESIIYQERNLAENVLLLEEKRRYIMHSISQAIGKDNTSLRLSELTEQIRDPYKSELKKQYDIITEIITKVEDVNRVNTSLTKYSLEFVNNLIKSVCTVSLNDSIYQQSGKLKDPELKRMLFETSA</sequence>
<comment type="caution">
    <text evidence="4">The sequence shown here is derived from an EMBL/GenBank/DDBJ whole genome shotgun (WGS) entry which is preliminary data.</text>
</comment>
<comment type="similarity">
    <text evidence="2">Belongs to the FlgN family.</text>
</comment>
<evidence type="ECO:0000313" key="5">
    <source>
        <dbReference type="Proteomes" id="UP000094056"/>
    </source>
</evidence>
<reference evidence="4 5" key="1">
    <citation type="submission" date="2016-07" db="EMBL/GenBank/DDBJ databases">
        <title>Draft genome of Scalindua rubra, obtained from a brine-seawater interface in the Red Sea, sheds light on salt adaptation in anammox bacteria.</title>
        <authorList>
            <person name="Speth D.R."/>
            <person name="Lagkouvardos I."/>
            <person name="Wang Y."/>
            <person name="Qian P.-Y."/>
            <person name="Dutilh B.E."/>
            <person name="Jetten M.S."/>
        </authorList>
    </citation>
    <scope>NUCLEOTIDE SEQUENCE [LARGE SCALE GENOMIC DNA]</scope>
    <source>
        <strain evidence="4">BSI-1</strain>
    </source>
</reference>
<evidence type="ECO:0000313" key="4">
    <source>
        <dbReference type="EMBL" id="ODS32171.1"/>
    </source>
</evidence>
<gene>
    <name evidence="4" type="primary">flgN</name>
    <name evidence="4" type="ORF">SCARUB_02690</name>
</gene>
<dbReference type="Gene3D" id="1.20.58.300">
    <property type="entry name" value="FlgN-like"/>
    <property type="match status" value="1"/>
</dbReference>
<keyword evidence="4" id="KW-0282">Flagellum</keyword>
<comment type="function">
    <text evidence="1">Required for the efficient initiation of filament assembly.</text>
</comment>
<dbReference type="SUPFAM" id="SSF140566">
    <property type="entry name" value="FlgN-like"/>
    <property type="match status" value="1"/>
</dbReference>
<keyword evidence="4" id="KW-0966">Cell projection</keyword>
<name>A0A1E3X965_9BACT</name>
<accession>A0A1E3X965</accession>
<organism evidence="4 5">
    <name type="scientific">Candidatus Scalindua rubra</name>
    <dbReference type="NCBI Taxonomy" id="1872076"/>
    <lineage>
        <taxon>Bacteria</taxon>
        <taxon>Pseudomonadati</taxon>
        <taxon>Planctomycetota</taxon>
        <taxon>Candidatus Brocadiia</taxon>
        <taxon>Candidatus Brocadiales</taxon>
        <taxon>Candidatus Scalinduaceae</taxon>
        <taxon>Candidatus Scalindua</taxon>
    </lineage>
</organism>
<evidence type="ECO:0000256" key="3">
    <source>
        <dbReference type="ARBA" id="ARBA00022795"/>
    </source>
</evidence>
<keyword evidence="3" id="KW-1005">Bacterial flagellum biogenesis</keyword>
<protein>
    <submittedName>
        <fullName evidence="4">Flagella synthesis protein FlgN</fullName>
    </submittedName>
</protein>
<dbReference type="Pfam" id="PF05130">
    <property type="entry name" value="FlgN"/>
    <property type="match status" value="1"/>
</dbReference>
<dbReference type="AlphaFoldDB" id="A0A1E3X965"/>
<evidence type="ECO:0000256" key="2">
    <source>
        <dbReference type="ARBA" id="ARBA00007703"/>
    </source>
</evidence>
<evidence type="ECO:0000256" key="1">
    <source>
        <dbReference type="ARBA" id="ARBA00002397"/>
    </source>
</evidence>
<proteinExistence type="inferred from homology"/>
<dbReference type="InterPro" id="IPR007809">
    <property type="entry name" value="FlgN-like"/>
</dbReference>
<dbReference type="GO" id="GO:0044780">
    <property type="term" value="P:bacterial-type flagellum assembly"/>
    <property type="evidence" value="ECO:0007669"/>
    <property type="project" value="InterPro"/>
</dbReference>